<dbReference type="GO" id="GO:0046872">
    <property type="term" value="F:metal ion binding"/>
    <property type="evidence" value="ECO:0007669"/>
    <property type="project" value="UniProtKB-KW"/>
</dbReference>
<dbReference type="EMBL" id="PKHE01000014">
    <property type="protein sequence ID" value="PKY88273.1"/>
    <property type="molecule type" value="Genomic_DNA"/>
</dbReference>
<comment type="caution">
    <text evidence="3">The sequence shown here is derived from an EMBL/GenBank/DDBJ whole genome shotgun (WGS) entry which is preliminary data.</text>
</comment>
<evidence type="ECO:0000256" key="1">
    <source>
        <dbReference type="ARBA" id="ARBA00022723"/>
    </source>
</evidence>
<organism evidence="3 4">
    <name type="scientific">Falseniella ignava</name>
    <dbReference type="NCBI Taxonomy" id="137730"/>
    <lineage>
        <taxon>Bacteria</taxon>
        <taxon>Bacillati</taxon>
        <taxon>Bacillota</taxon>
        <taxon>Bacilli</taxon>
        <taxon>Lactobacillales</taxon>
        <taxon>Aerococcaceae</taxon>
        <taxon>Falseniella</taxon>
    </lineage>
</organism>
<dbReference type="AlphaFoldDB" id="A0A2I1JY36"/>
<gene>
    <name evidence="3" type="ORF">CYJ57_05745</name>
</gene>
<dbReference type="InterPro" id="IPR006121">
    <property type="entry name" value="HMA_dom"/>
</dbReference>
<dbReference type="InterPro" id="IPR036163">
    <property type="entry name" value="HMA_dom_sf"/>
</dbReference>
<accession>A0A2I1JY36</accession>
<dbReference type="PROSITE" id="PS50846">
    <property type="entry name" value="HMA_2"/>
    <property type="match status" value="1"/>
</dbReference>
<name>A0A2I1JY36_9LACT</name>
<dbReference type="Proteomes" id="UP000234384">
    <property type="component" value="Unassembled WGS sequence"/>
</dbReference>
<sequence length="77" mass="8577">MQKATLKLETLACPSCLQKIEAGIKTLNGIDPEDVKVMFNASKVKVRFDDQKTSLEEIENMIESLGYQVLKSTAKSE</sequence>
<dbReference type="Gene3D" id="3.30.70.100">
    <property type="match status" value="1"/>
</dbReference>
<evidence type="ECO:0000313" key="4">
    <source>
        <dbReference type="Proteomes" id="UP000234384"/>
    </source>
</evidence>
<evidence type="ECO:0000313" key="3">
    <source>
        <dbReference type="EMBL" id="PKY88273.1"/>
    </source>
</evidence>
<evidence type="ECO:0000259" key="2">
    <source>
        <dbReference type="PROSITE" id="PS50846"/>
    </source>
</evidence>
<dbReference type="Pfam" id="PF00403">
    <property type="entry name" value="HMA"/>
    <property type="match status" value="1"/>
</dbReference>
<keyword evidence="1" id="KW-0479">Metal-binding</keyword>
<dbReference type="InterPro" id="IPR017969">
    <property type="entry name" value="Heavy-metal-associated_CS"/>
</dbReference>
<dbReference type="OrthoDB" id="2721717at2"/>
<dbReference type="RefSeq" id="WP_101954442.1">
    <property type="nucleotide sequence ID" value="NZ_PKHE01000014.1"/>
</dbReference>
<dbReference type="SUPFAM" id="SSF55008">
    <property type="entry name" value="HMA, heavy metal-associated domain"/>
    <property type="match status" value="1"/>
</dbReference>
<feature type="domain" description="HMA" evidence="2">
    <location>
        <begin position="2"/>
        <end position="70"/>
    </location>
</feature>
<protein>
    <submittedName>
        <fullName evidence="3">Metal-binding protein</fullName>
    </submittedName>
</protein>
<dbReference type="CDD" id="cd00371">
    <property type="entry name" value="HMA"/>
    <property type="match status" value="1"/>
</dbReference>
<reference evidence="3 4" key="1">
    <citation type="submission" date="2017-12" db="EMBL/GenBank/DDBJ databases">
        <title>Phylogenetic diversity of female urinary microbiome.</title>
        <authorList>
            <person name="Thomas-White K."/>
            <person name="Wolfe A.J."/>
        </authorList>
    </citation>
    <scope>NUCLEOTIDE SEQUENCE [LARGE SCALE GENOMIC DNA]</scope>
    <source>
        <strain evidence="3 4">UMB0898</strain>
    </source>
</reference>
<proteinExistence type="predicted"/>
<dbReference type="PROSITE" id="PS01047">
    <property type="entry name" value="HMA_1"/>
    <property type="match status" value="1"/>
</dbReference>
<dbReference type="FunFam" id="3.30.70.100:FF:000001">
    <property type="entry name" value="ATPase copper transporting beta"/>
    <property type="match status" value="1"/>
</dbReference>